<organism evidence="1 2">
    <name type="scientific">Lutispora thermophila DSM 19022</name>
    <dbReference type="NCBI Taxonomy" id="1122184"/>
    <lineage>
        <taxon>Bacteria</taxon>
        <taxon>Bacillati</taxon>
        <taxon>Bacillota</taxon>
        <taxon>Clostridia</taxon>
        <taxon>Lutisporales</taxon>
        <taxon>Lutisporaceae</taxon>
        <taxon>Lutispora</taxon>
    </lineage>
</organism>
<protein>
    <submittedName>
        <fullName evidence="1">N-acyl-D-amino-acid deacylase</fullName>
    </submittedName>
</protein>
<accession>A0A1M6AS87</accession>
<gene>
    <name evidence="1" type="ORF">SAMN02745176_00083</name>
</gene>
<sequence length="90" mass="10002">MTHPRAIGTFQKILGQCVRGKGLLTLEKAIHKKTGLPALWYGLEGKGFIAQDKDAVLVIFDPDTTDQQCTYSQPILPNKGVNYVFVRGRK</sequence>
<dbReference type="STRING" id="1122184.SAMN02745176_00083"/>
<dbReference type="AlphaFoldDB" id="A0A1M6AS87"/>
<dbReference type="InterPro" id="IPR011059">
    <property type="entry name" value="Metal-dep_hydrolase_composite"/>
</dbReference>
<dbReference type="GO" id="GO:0016810">
    <property type="term" value="F:hydrolase activity, acting on carbon-nitrogen (but not peptide) bonds"/>
    <property type="evidence" value="ECO:0007669"/>
    <property type="project" value="InterPro"/>
</dbReference>
<name>A0A1M6AS87_9FIRM</name>
<dbReference type="Gene3D" id="2.30.40.10">
    <property type="entry name" value="Urease, subunit C, domain 1"/>
    <property type="match status" value="1"/>
</dbReference>
<dbReference type="EMBL" id="FQZS01000003">
    <property type="protein sequence ID" value="SHI39287.1"/>
    <property type="molecule type" value="Genomic_DNA"/>
</dbReference>
<dbReference type="Gene3D" id="3.20.20.140">
    <property type="entry name" value="Metal-dependent hydrolases"/>
    <property type="match status" value="1"/>
</dbReference>
<proteinExistence type="predicted"/>
<dbReference type="InterPro" id="IPR032466">
    <property type="entry name" value="Metal_Hydrolase"/>
</dbReference>
<dbReference type="SUPFAM" id="SSF51556">
    <property type="entry name" value="Metallo-dependent hydrolases"/>
    <property type="match status" value="1"/>
</dbReference>
<keyword evidence="2" id="KW-1185">Reference proteome</keyword>
<evidence type="ECO:0000313" key="2">
    <source>
        <dbReference type="Proteomes" id="UP000184442"/>
    </source>
</evidence>
<dbReference type="Proteomes" id="UP000184442">
    <property type="component" value="Unassembled WGS sequence"/>
</dbReference>
<evidence type="ECO:0000313" key="1">
    <source>
        <dbReference type="EMBL" id="SHI39287.1"/>
    </source>
</evidence>
<reference evidence="1 2" key="1">
    <citation type="submission" date="2016-11" db="EMBL/GenBank/DDBJ databases">
        <authorList>
            <person name="Jaros S."/>
            <person name="Januszkiewicz K."/>
            <person name="Wedrychowicz H."/>
        </authorList>
    </citation>
    <scope>NUCLEOTIDE SEQUENCE [LARGE SCALE GENOMIC DNA]</scope>
    <source>
        <strain evidence="1 2">DSM 19022</strain>
    </source>
</reference>